<dbReference type="SUPFAM" id="SSF52283">
    <property type="entry name" value="Formate/glycerate dehydrogenase catalytic domain-like"/>
    <property type="match status" value="1"/>
</dbReference>
<dbReference type="AlphaFoldDB" id="A0A1H5M1G8"/>
<evidence type="ECO:0000256" key="2">
    <source>
        <dbReference type="ARBA" id="ARBA00023002"/>
    </source>
</evidence>
<dbReference type="SUPFAM" id="SSF51735">
    <property type="entry name" value="NAD(P)-binding Rossmann-fold domains"/>
    <property type="match status" value="1"/>
</dbReference>
<dbReference type="Gene3D" id="3.40.50.720">
    <property type="entry name" value="NAD(P)-binding Rossmann-like Domain"/>
    <property type="match status" value="2"/>
</dbReference>
<name>A0A1H5M1G8_9MICO</name>
<sequence>MATQRPHTTLVMARGTFERQFGLEELRRLEAIATLGDPAYAPDLDAVGVDRLATTEVLLTSWGCPPITDTHLDAMPQLRAVLHAAGSVRALLPPSVHERGIAVATAAEQNAVPVAEYTLAAVIMAGKRALPLAAEGRVNPGTWESSFDTTDLSNRGRTIGLVGLSKIGRRVLDLLRVLDHGPILVADPTADPDEVRHLGGELAPLDEVLTRAEILSLHAPLLPETAGMIGAAELARMPDGATLINSARGGLVDHEALLAECAAGRLDAILDVTDPEPLPVGHPLLTLGNVTVTPHLAGSLGTETRRLTQFTLDGLEAFVAGRPIPGAVTDEIAQVSA</sequence>
<dbReference type="GO" id="GO:0051287">
    <property type="term" value="F:NAD binding"/>
    <property type="evidence" value="ECO:0007669"/>
    <property type="project" value="InterPro"/>
</dbReference>
<dbReference type="Proteomes" id="UP000199220">
    <property type="component" value="Unassembled WGS sequence"/>
</dbReference>
<keyword evidence="3" id="KW-0520">NAD</keyword>
<dbReference type="InterPro" id="IPR036291">
    <property type="entry name" value="NAD(P)-bd_dom_sf"/>
</dbReference>
<dbReference type="InterPro" id="IPR050857">
    <property type="entry name" value="D-2-hydroxyacid_DH"/>
</dbReference>
<comment type="similarity">
    <text evidence="1">Belongs to the D-isomer specific 2-hydroxyacid dehydrogenase family.</text>
</comment>
<evidence type="ECO:0000313" key="5">
    <source>
        <dbReference type="EMBL" id="SEE83102.1"/>
    </source>
</evidence>
<dbReference type="Pfam" id="PF02826">
    <property type="entry name" value="2-Hacid_dh_C"/>
    <property type="match status" value="1"/>
</dbReference>
<evidence type="ECO:0000256" key="1">
    <source>
        <dbReference type="ARBA" id="ARBA00005854"/>
    </source>
</evidence>
<dbReference type="EMBL" id="FNTX01000002">
    <property type="protein sequence ID" value="SEE83102.1"/>
    <property type="molecule type" value="Genomic_DNA"/>
</dbReference>
<reference evidence="6" key="1">
    <citation type="submission" date="2016-10" db="EMBL/GenBank/DDBJ databases">
        <authorList>
            <person name="Varghese N."/>
            <person name="Submissions S."/>
        </authorList>
    </citation>
    <scope>NUCLEOTIDE SEQUENCE [LARGE SCALE GENOMIC DNA]</scope>
    <source>
        <strain evidence="6">DSM 21368</strain>
    </source>
</reference>
<dbReference type="PANTHER" id="PTHR42789">
    <property type="entry name" value="D-ISOMER SPECIFIC 2-HYDROXYACID DEHYDROGENASE FAMILY PROTEIN (AFU_ORTHOLOGUE AFUA_6G10090)"/>
    <property type="match status" value="1"/>
</dbReference>
<dbReference type="InterPro" id="IPR006140">
    <property type="entry name" value="D-isomer_DH_NAD-bd"/>
</dbReference>
<dbReference type="PANTHER" id="PTHR42789:SF1">
    <property type="entry name" value="D-ISOMER SPECIFIC 2-HYDROXYACID DEHYDROGENASE FAMILY PROTEIN (AFU_ORTHOLOGUE AFUA_6G10090)"/>
    <property type="match status" value="1"/>
</dbReference>
<dbReference type="STRING" id="648782.SAMN04488554_3096"/>
<dbReference type="GO" id="GO:0016491">
    <property type="term" value="F:oxidoreductase activity"/>
    <property type="evidence" value="ECO:0007669"/>
    <property type="project" value="UniProtKB-KW"/>
</dbReference>
<dbReference type="CDD" id="cd12167">
    <property type="entry name" value="2-Hacid_dh_8"/>
    <property type="match status" value="1"/>
</dbReference>
<organism evidence="5 6">
    <name type="scientific">Ruania alba</name>
    <dbReference type="NCBI Taxonomy" id="648782"/>
    <lineage>
        <taxon>Bacteria</taxon>
        <taxon>Bacillati</taxon>
        <taxon>Actinomycetota</taxon>
        <taxon>Actinomycetes</taxon>
        <taxon>Micrococcales</taxon>
        <taxon>Ruaniaceae</taxon>
        <taxon>Ruania</taxon>
    </lineage>
</organism>
<feature type="domain" description="D-isomer specific 2-hydroxyacid dehydrogenase NAD-binding" evidence="4">
    <location>
        <begin position="134"/>
        <end position="297"/>
    </location>
</feature>
<evidence type="ECO:0000259" key="4">
    <source>
        <dbReference type="Pfam" id="PF02826"/>
    </source>
</evidence>
<accession>A0A1H5M1G8</accession>
<gene>
    <name evidence="5" type="ORF">SAMN04488554_3096</name>
</gene>
<evidence type="ECO:0000256" key="3">
    <source>
        <dbReference type="ARBA" id="ARBA00023027"/>
    </source>
</evidence>
<protein>
    <submittedName>
        <fullName evidence="5">Phosphoglycerate dehydrogenase</fullName>
    </submittedName>
</protein>
<proteinExistence type="inferred from homology"/>
<evidence type="ECO:0000313" key="6">
    <source>
        <dbReference type="Proteomes" id="UP000199220"/>
    </source>
</evidence>
<keyword evidence="6" id="KW-1185">Reference proteome</keyword>
<dbReference type="RefSeq" id="WP_245708890.1">
    <property type="nucleotide sequence ID" value="NZ_FNTX01000002.1"/>
</dbReference>
<keyword evidence="2" id="KW-0560">Oxidoreductase</keyword>